<feature type="domain" description="NB-ARC" evidence="3">
    <location>
        <begin position="99"/>
        <end position="257"/>
    </location>
</feature>
<dbReference type="Gene3D" id="1.10.8.430">
    <property type="entry name" value="Helical domain of apoptotic protease-activating factors"/>
    <property type="match status" value="1"/>
</dbReference>
<keyword evidence="1" id="KW-0433">Leucine-rich repeat</keyword>
<evidence type="ECO:0000313" key="4">
    <source>
        <dbReference type="EMBL" id="PIN08116.1"/>
    </source>
</evidence>
<dbReference type="STRING" id="429701.A0A2G9GS80"/>
<dbReference type="OrthoDB" id="646178at2759"/>
<dbReference type="GO" id="GO:0043531">
    <property type="term" value="F:ADP binding"/>
    <property type="evidence" value="ECO:0007669"/>
    <property type="project" value="InterPro"/>
</dbReference>
<name>A0A2G9GS80_9LAMI</name>
<evidence type="ECO:0000313" key="5">
    <source>
        <dbReference type="Proteomes" id="UP000231279"/>
    </source>
</evidence>
<evidence type="ECO:0000256" key="1">
    <source>
        <dbReference type="ARBA" id="ARBA00022614"/>
    </source>
</evidence>
<dbReference type="Pfam" id="PF00931">
    <property type="entry name" value="NB-ARC"/>
    <property type="match status" value="1"/>
</dbReference>
<keyword evidence="5" id="KW-1185">Reference proteome</keyword>
<organism evidence="4 5">
    <name type="scientific">Handroanthus impetiginosus</name>
    <dbReference type="NCBI Taxonomy" id="429701"/>
    <lineage>
        <taxon>Eukaryota</taxon>
        <taxon>Viridiplantae</taxon>
        <taxon>Streptophyta</taxon>
        <taxon>Embryophyta</taxon>
        <taxon>Tracheophyta</taxon>
        <taxon>Spermatophyta</taxon>
        <taxon>Magnoliopsida</taxon>
        <taxon>eudicotyledons</taxon>
        <taxon>Gunneridae</taxon>
        <taxon>Pentapetalae</taxon>
        <taxon>asterids</taxon>
        <taxon>lamiids</taxon>
        <taxon>Lamiales</taxon>
        <taxon>Bignoniaceae</taxon>
        <taxon>Crescentiina</taxon>
        <taxon>Tabebuia alliance</taxon>
        <taxon>Handroanthus</taxon>
    </lineage>
</organism>
<gene>
    <name evidence="4" type="ORF">CDL12_19309</name>
</gene>
<dbReference type="AlphaFoldDB" id="A0A2G9GS80"/>
<protein>
    <recommendedName>
        <fullName evidence="3">NB-ARC domain-containing protein</fullName>
    </recommendedName>
</protein>
<sequence length="615" mass="71655">MLQKHEERCIKRLFRRYFGVRNDGVALENVRAKISDIEPLINIFNQVFPDNGIESIHGGENRRRGGYAGGVVRWPRQMYPRGVEEHFVGRNGDLKQLVSLVVKKEKEQEQRHVISIWGVKGLGKTTIARKVYNHPEVRHRFQAFAWVSFSQECEIGVLLQDILRQLGWGKVKDITLEKNVINHLWEIQRRKNCFIVLDCVWKIDQWKQISSGFEMGTRILITTREPAIVNVGVAYKLRLLNEDEGWELLKKHAFPGKNSPDFGTFPKLGKEMVQKCGYLPLAISLLGRHLTNKISLSEWQKANNDIAEHMQSHFHNQTEKELVNILVSDFDHLPYHPKQCMFPSVDQEREGTWMEYYLRKLASSGMLQILQENEFSATARFKDTTDYHISTDNHIGQGRKENFRLKTIDFCDGKQPTLGSSTLSDGTRRLVIHFIKQVNLLANDLVATDHLQSLLFLNSDKRCGDIPNLRNLRVFYIRVYDTTQIPMPIRRYHIFYGTWLILLKHLHLLEYSDREQMYKLILQDLLELETLVGFNNLIHDISIPRLRNALSFDLTQLKLIGCTIIKDTGLVNLEYLEFRKLVPKVLSDERVAEYGQKFAFVPLVVIRYSFTQFHL</sequence>
<dbReference type="InterPro" id="IPR002182">
    <property type="entry name" value="NB-ARC"/>
</dbReference>
<evidence type="ECO:0000259" key="3">
    <source>
        <dbReference type="Pfam" id="PF00931"/>
    </source>
</evidence>
<dbReference type="Proteomes" id="UP000231279">
    <property type="component" value="Unassembled WGS sequence"/>
</dbReference>
<dbReference type="PRINTS" id="PR00364">
    <property type="entry name" value="DISEASERSIST"/>
</dbReference>
<dbReference type="PANTHER" id="PTHR36766">
    <property type="entry name" value="PLANT BROAD-SPECTRUM MILDEW RESISTANCE PROTEIN RPW8"/>
    <property type="match status" value="1"/>
</dbReference>
<dbReference type="SUPFAM" id="SSF52540">
    <property type="entry name" value="P-loop containing nucleoside triphosphate hydrolases"/>
    <property type="match status" value="1"/>
</dbReference>
<evidence type="ECO:0000256" key="2">
    <source>
        <dbReference type="ARBA" id="ARBA00022821"/>
    </source>
</evidence>
<dbReference type="PANTHER" id="PTHR36766:SF64">
    <property type="entry name" value="OS12G0206100 PROTEIN"/>
    <property type="match status" value="1"/>
</dbReference>
<dbReference type="Gene3D" id="3.40.50.300">
    <property type="entry name" value="P-loop containing nucleotide triphosphate hydrolases"/>
    <property type="match status" value="1"/>
</dbReference>
<dbReference type="InterPro" id="IPR027417">
    <property type="entry name" value="P-loop_NTPase"/>
</dbReference>
<reference evidence="5" key="1">
    <citation type="journal article" date="2018" name="Gigascience">
        <title>Genome assembly of the Pink Ipe (Handroanthus impetiginosus, Bignoniaceae), a highly valued, ecologically keystone Neotropical timber forest tree.</title>
        <authorList>
            <person name="Silva-Junior O.B."/>
            <person name="Grattapaglia D."/>
            <person name="Novaes E."/>
            <person name="Collevatti R.G."/>
        </authorList>
    </citation>
    <scope>NUCLEOTIDE SEQUENCE [LARGE SCALE GENOMIC DNA]</scope>
    <source>
        <strain evidence="5">cv. UFG-1</strain>
    </source>
</reference>
<comment type="caution">
    <text evidence="4">The sequence shown here is derived from an EMBL/GenBank/DDBJ whole genome shotgun (WGS) entry which is preliminary data.</text>
</comment>
<proteinExistence type="predicted"/>
<keyword evidence="2" id="KW-0611">Plant defense</keyword>
<accession>A0A2G9GS80</accession>
<dbReference type="InterPro" id="IPR042197">
    <property type="entry name" value="Apaf_helical"/>
</dbReference>
<dbReference type="GO" id="GO:0006952">
    <property type="term" value="P:defense response"/>
    <property type="evidence" value="ECO:0007669"/>
    <property type="project" value="UniProtKB-KW"/>
</dbReference>
<dbReference type="EMBL" id="NKXS01003904">
    <property type="protein sequence ID" value="PIN08116.1"/>
    <property type="molecule type" value="Genomic_DNA"/>
</dbReference>